<dbReference type="AlphaFoldDB" id="A0A5S4YUW2"/>
<comment type="caution">
    <text evidence="1">The sequence shown here is derived from an EMBL/GenBank/DDBJ whole genome shotgun (WGS) entry which is preliminary data.</text>
</comment>
<accession>A0A5S4YUW2</accession>
<gene>
    <name evidence="1" type="ORF">FXV83_23915</name>
</gene>
<organism evidence="1 2">
    <name type="scientific">Bradyrhizobium hipponense</name>
    <dbReference type="NCBI Taxonomy" id="2605638"/>
    <lineage>
        <taxon>Bacteria</taxon>
        <taxon>Pseudomonadati</taxon>
        <taxon>Pseudomonadota</taxon>
        <taxon>Alphaproteobacteria</taxon>
        <taxon>Hyphomicrobiales</taxon>
        <taxon>Nitrobacteraceae</taxon>
        <taxon>Bradyrhizobium</taxon>
    </lineage>
</organism>
<dbReference type="SUPFAM" id="SSF50494">
    <property type="entry name" value="Trypsin-like serine proteases"/>
    <property type="match status" value="1"/>
</dbReference>
<dbReference type="EMBL" id="VSTH01000079">
    <property type="protein sequence ID" value="TYO64119.1"/>
    <property type="molecule type" value="Genomic_DNA"/>
</dbReference>
<keyword evidence="2" id="KW-1185">Reference proteome</keyword>
<protein>
    <submittedName>
        <fullName evidence="1">Uncharacterized protein</fullName>
    </submittedName>
</protein>
<dbReference type="RefSeq" id="WP_148741827.1">
    <property type="nucleotide sequence ID" value="NZ_VSTH01000079.1"/>
</dbReference>
<evidence type="ECO:0000313" key="2">
    <source>
        <dbReference type="Proteomes" id="UP000324797"/>
    </source>
</evidence>
<reference evidence="1 2" key="1">
    <citation type="submission" date="2019-08" db="EMBL/GenBank/DDBJ databases">
        <title>Bradyrhizobium hipponensis sp. nov., a rhizobium isolated from a Lupinus angustifolius root nodule in Tunisia.</title>
        <authorList>
            <person name="Off K."/>
            <person name="Rejili M."/>
            <person name="Mars M."/>
            <person name="Brachmann A."/>
            <person name="Marin M."/>
        </authorList>
    </citation>
    <scope>NUCLEOTIDE SEQUENCE [LARGE SCALE GENOMIC DNA]</scope>
    <source>
        <strain evidence="2">aSej3</strain>
    </source>
</reference>
<name>A0A5S4YUW2_9BRAD</name>
<dbReference type="Proteomes" id="UP000324797">
    <property type="component" value="Unassembled WGS sequence"/>
</dbReference>
<evidence type="ECO:0000313" key="1">
    <source>
        <dbReference type="EMBL" id="TYO64119.1"/>
    </source>
</evidence>
<sequence>MTKNCAFILPCILLLLVSGDNEVGSLMLRPIRASMHTYDGHEAINNRSIQPIAAVAPAERSRGITEDAYAKANGLSPDAVKSRFAASGVLRCPGGDSSAQVTGARDVITAAAHAFRDACKRHTSPDKCTFEYYLGAEKRTVPLSATLWMGTCVESAPRAIVSDWAVAKLEFPAEVTPYEIYERTEILVELERVLAIVGYDIEATGKTDKYGPFNKTVQECQIRDVRDWSIFETNCEFTVGASGSALFRRMGSRMTLFGVLNGDYRDKHYCPRGGCEFKSREWSSVYVTLKGEFKDQLLAAVSLSAAK</sequence>
<proteinExistence type="predicted"/>
<dbReference type="InterPro" id="IPR009003">
    <property type="entry name" value="Peptidase_S1_PA"/>
</dbReference>